<feature type="region of interest" description="Disordered" evidence="1">
    <location>
        <begin position="1"/>
        <end position="45"/>
    </location>
</feature>
<dbReference type="AlphaFoldDB" id="A0A834WHE0"/>
<reference evidence="2" key="1">
    <citation type="submission" date="2020-09" db="EMBL/GenBank/DDBJ databases">
        <title>Genome-Enabled Discovery of Anthraquinone Biosynthesis in Senna tora.</title>
        <authorList>
            <person name="Kang S.-H."/>
            <person name="Pandey R.P."/>
            <person name="Lee C.-M."/>
            <person name="Sim J.-S."/>
            <person name="Jeong J.-T."/>
            <person name="Choi B.-S."/>
            <person name="Jung M."/>
            <person name="Ginzburg D."/>
            <person name="Zhao K."/>
            <person name="Won S.Y."/>
            <person name="Oh T.-J."/>
            <person name="Yu Y."/>
            <person name="Kim N.-H."/>
            <person name="Lee O.R."/>
            <person name="Lee T.-H."/>
            <person name="Bashyal P."/>
            <person name="Kim T.-S."/>
            <person name="Lee W.-H."/>
            <person name="Kawkins C."/>
            <person name="Kim C.-K."/>
            <person name="Kim J.S."/>
            <person name="Ahn B.O."/>
            <person name="Rhee S.Y."/>
            <person name="Sohng J.K."/>
        </authorList>
    </citation>
    <scope>NUCLEOTIDE SEQUENCE</scope>
    <source>
        <tissue evidence="2">Leaf</tissue>
    </source>
</reference>
<evidence type="ECO:0000313" key="2">
    <source>
        <dbReference type="EMBL" id="KAF7822802.1"/>
    </source>
</evidence>
<comment type="caution">
    <text evidence="2">The sequence shown here is derived from an EMBL/GenBank/DDBJ whole genome shotgun (WGS) entry which is preliminary data.</text>
</comment>
<evidence type="ECO:0000256" key="1">
    <source>
        <dbReference type="SAM" id="MobiDB-lite"/>
    </source>
</evidence>
<gene>
    <name evidence="2" type="ORF">G2W53_020946</name>
</gene>
<name>A0A834WHE0_9FABA</name>
<keyword evidence="3" id="KW-1185">Reference proteome</keyword>
<dbReference type="EMBL" id="JAAIUW010000007">
    <property type="protein sequence ID" value="KAF7822802.1"/>
    <property type="molecule type" value="Genomic_DNA"/>
</dbReference>
<evidence type="ECO:0000313" key="3">
    <source>
        <dbReference type="Proteomes" id="UP000634136"/>
    </source>
</evidence>
<feature type="compositionally biased region" description="Basic residues" evidence="1">
    <location>
        <begin position="18"/>
        <end position="36"/>
    </location>
</feature>
<protein>
    <submittedName>
        <fullName evidence="2">Uncharacterized protein</fullName>
    </submittedName>
</protein>
<organism evidence="2 3">
    <name type="scientific">Senna tora</name>
    <dbReference type="NCBI Taxonomy" id="362788"/>
    <lineage>
        <taxon>Eukaryota</taxon>
        <taxon>Viridiplantae</taxon>
        <taxon>Streptophyta</taxon>
        <taxon>Embryophyta</taxon>
        <taxon>Tracheophyta</taxon>
        <taxon>Spermatophyta</taxon>
        <taxon>Magnoliopsida</taxon>
        <taxon>eudicotyledons</taxon>
        <taxon>Gunneridae</taxon>
        <taxon>Pentapetalae</taxon>
        <taxon>rosids</taxon>
        <taxon>fabids</taxon>
        <taxon>Fabales</taxon>
        <taxon>Fabaceae</taxon>
        <taxon>Caesalpinioideae</taxon>
        <taxon>Cassia clade</taxon>
        <taxon>Senna</taxon>
    </lineage>
</organism>
<dbReference type="Proteomes" id="UP000634136">
    <property type="component" value="Unassembled WGS sequence"/>
</dbReference>
<proteinExistence type="predicted"/>
<sequence length="45" mass="5198">MNAEVKSGPDPSIEPSNKPKKQRRSWTKVKGPRKLPKWAEDHVMK</sequence>
<accession>A0A834WHE0</accession>